<dbReference type="Proteomes" id="UP000886289">
    <property type="component" value="Unassembled WGS sequence"/>
</dbReference>
<keyword evidence="1" id="KW-0812">Transmembrane</keyword>
<keyword evidence="1" id="KW-1133">Transmembrane helix</keyword>
<evidence type="ECO:0000313" key="2">
    <source>
        <dbReference type="EMBL" id="HDD44133.1"/>
    </source>
</evidence>
<comment type="caution">
    <text evidence="2">The sequence shown here is derived from an EMBL/GenBank/DDBJ whole genome shotgun (WGS) entry which is preliminary data.</text>
</comment>
<name>A0A7C0U2Q1_DESA2</name>
<gene>
    <name evidence="2" type="ORF">ENG63_04645</name>
</gene>
<protein>
    <submittedName>
        <fullName evidence="2">Uncharacterized protein</fullName>
    </submittedName>
</protein>
<evidence type="ECO:0000256" key="1">
    <source>
        <dbReference type="SAM" id="Phobius"/>
    </source>
</evidence>
<feature type="transmembrane region" description="Helical" evidence="1">
    <location>
        <begin position="12"/>
        <end position="34"/>
    </location>
</feature>
<dbReference type="EMBL" id="DRBS01000181">
    <property type="protein sequence ID" value="HDD44133.1"/>
    <property type="molecule type" value="Genomic_DNA"/>
</dbReference>
<dbReference type="AlphaFoldDB" id="A0A7C0U2Q1"/>
<feature type="transmembrane region" description="Helical" evidence="1">
    <location>
        <begin position="70"/>
        <end position="88"/>
    </location>
</feature>
<reference evidence="2" key="1">
    <citation type="journal article" date="2020" name="mSystems">
        <title>Genome- and Community-Level Interaction Insights into Carbon Utilization and Element Cycling Functions of Hydrothermarchaeota in Hydrothermal Sediment.</title>
        <authorList>
            <person name="Zhou Z."/>
            <person name="Liu Y."/>
            <person name="Xu W."/>
            <person name="Pan J."/>
            <person name="Luo Z.H."/>
            <person name="Li M."/>
        </authorList>
    </citation>
    <scope>NUCLEOTIDE SEQUENCE [LARGE SCALE GENOMIC DNA]</scope>
    <source>
        <strain evidence="2">HyVt-233</strain>
    </source>
</reference>
<sequence length="133" mass="15201">MLKFLHLLPDGFSCVSTMTLAFLMNGFNVLFIPCEYRPRIGNSKFHPIKDTYNYILTVIRMVMYFDPLRIFMPISIVIGILGFLKGIFDFFLTGTLQESDIVLILFSINLAAIGVLGDMLARQEKAKILKRDE</sequence>
<organism evidence="2">
    <name type="scientific">Desulfofervidus auxilii</name>
    <dbReference type="NCBI Taxonomy" id="1621989"/>
    <lineage>
        <taxon>Bacteria</taxon>
        <taxon>Pseudomonadati</taxon>
        <taxon>Thermodesulfobacteriota</taxon>
        <taxon>Candidatus Desulfofervidia</taxon>
        <taxon>Candidatus Desulfofervidales</taxon>
        <taxon>Candidatus Desulfofervidaceae</taxon>
        <taxon>Candidatus Desulfofervidus</taxon>
    </lineage>
</organism>
<accession>A0A7C0U2Q1</accession>
<proteinExistence type="predicted"/>
<keyword evidence="1" id="KW-0472">Membrane</keyword>
<feature type="transmembrane region" description="Helical" evidence="1">
    <location>
        <begin position="100"/>
        <end position="121"/>
    </location>
</feature>